<dbReference type="AlphaFoldDB" id="A0A381RRE5"/>
<dbReference type="Gene3D" id="2.130.10.10">
    <property type="entry name" value="YVTN repeat-like/Quinoprotein amine dehydrogenase"/>
    <property type="match status" value="2"/>
</dbReference>
<evidence type="ECO:0008006" key="2">
    <source>
        <dbReference type="Google" id="ProtNLM"/>
    </source>
</evidence>
<dbReference type="Gene3D" id="2.60.40.4070">
    <property type="match status" value="1"/>
</dbReference>
<dbReference type="SUPFAM" id="SSF110296">
    <property type="entry name" value="Oligoxyloglucan reducing end-specific cellobiohydrolase"/>
    <property type="match status" value="1"/>
</dbReference>
<dbReference type="EMBL" id="UINC01001974">
    <property type="protein sequence ID" value="SUZ91433.1"/>
    <property type="molecule type" value="Genomic_DNA"/>
</dbReference>
<accession>A0A381RRE5</accession>
<organism evidence="1">
    <name type="scientific">marine metagenome</name>
    <dbReference type="NCBI Taxonomy" id="408172"/>
    <lineage>
        <taxon>unclassified sequences</taxon>
        <taxon>metagenomes</taxon>
        <taxon>ecological metagenomes</taxon>
    </lineage>
</organism>
<protein>
    <recommendedName>
        <fullName evidence="2">FlgD Ig-like domain-containing protein</fullName>
    </recommendedName>
</protein>
<dbReference type="InterPro" id="IPR015943">
    <property type="entry name" value="WD40/YVTN_repeat-like_dom_sf"/>
</dbReference>
<gene>
    <name evidence="1" type="ORF">METZ01_LOCUS44287</name>
</gene>
<sequence length="548" mass="60446">MVLLLAGIPLSAQLETPTRFSMKSALQDTFLSEGLLSNIVAEIRLMGDSLTWFGTGQGLALHDGHRVYAYQASADSLDDGQYTNLVPQGGIPAIAVMGDTLAVSYSGDNGTIQVGYGLTLTYAAQDTAGILWTYLKQPVDLDTDTLKPFGEGYYRNLPVTVPEANVTYDACLAGDFLWTASWAGGLRRYHLTKRAWENVPMPMDNQDSLSLCEGFDEINSEGKVILPGYYLNPRDPGDGGNHNHKAFSVIAYGDTVWAGTANGINKGILIKELIEVDPGVFEIYNCLEWEHFSYPDDGLSGNFVVGLAKQTWNGQVTIWAATMNADTPGEMRGLSYTRDGGISWQATLLGERVYNVFAEDSLVLAATEAGLWKSFDGENWALFDPAIDTTFMVQNQILTNIVYTAALDQRDSTSSLWIGTSNGAALSSDLHGSSWTIFQAEYDTTEFYAYPNPFSPLNHNQLGDEGYVQFHTGNIVNTEIKLDIFNFAMEKVYNHTFNLTSYNGALKWNGRDLNGNLVDNGVYFVRLNYAQSRNKSPQDFWDKLIVVK</sequence>
<proteinExistence type="predicted"/>
<evidence type="ECO:0000313" key="1">
    <source>
        <dbReference type="EMBL" id="SUZ91433.1"/>
    </source>
</evidence>
<name>A0A381RRE5_9ZZZZ</name>
<reference evidence="1" key="1">
    <citation type="submission" date="2018-05" db="EMBL/GenBank/DDBJ databases">
        <authorList>
            <person name="Lanie J.A."/>
            <person name="Ng W.-L."/>
            <person name="Kazmierczak K.M."/>
            <person name="Andrzejewski T.M."/>
            <person name="Davidsen T.M."/>
            <person name="Wayne K.J."/>
            <person name="Tettelin H."/>
            <person name="Glass J.I."/>
            <person name="Rusch D."/>
            <person name="Podicherti R."/>
            <person name="Tsui H.-C.T."/>
            <person name="Winkler M.E."/>
        </authorList>
    </citation>
    <scope>NUCLEOTIDE SEQUENCE</scope>
</reference>